<evidence type="ECO:0000313" key="2">
    <source>
        <dbReference type="Proteomes" id="UP000224915"/>
    </source>
</evidence>
<sequence>MLQTYSPRDPVAEAMVGEITPRQLRVMIEHLPPGNAWQRAAYGPWGDSERLQADTSNRLRDMLLLQSRQLSLVAGALKVNSLQVGKPEYITPPEPVGAKDVVRADLDRAYEEQVAAELDAVMHRE</sequence>
<evidence type="ECO:0000313" key="1">
    <source>
        <dbReference type="EMBL" id="PFG19876.1"/>
    </source>
</evidence>
<organism evidence="1 2">
    <name type="scientific">Serinibacter salmoneus</name>
    <dbReference type="NCBI Taxonomy" id="556530"/>
    <lineage>
        <taxon>Bacteria</taxon>
        <taxon>Bacillati</taxon>
        <taxon>Actinomycetota</taxon>
        <taxon>Actinomycetes</taxon>
        <taxon>Micrococcales</taxon>
        <taxon>Beutenbergiaceae</taxon>
        <taxon>Serinibacter</taxon>
    </lineage>
</organism>
<comment type="caution">
    <text evidence="1">The sequence shown here is derived from an EMBL/GenBank/DDBJ whole genome shotgun (WGS) entry which is preliminary data.</text>
</comment>
<keyword evidence="2" id="KW-1185">Reference proteome</keyword>
<accession>A0A2A9D0G5</accession>
<dbReference type="AlphaFoldDB" id="A0A2A9D0G5"/>
<gene>
    <name evidence="1" type="ORF">ATL40_1452</name>
</gene>
<dbReference type="RefSeq" id="WP_098468936.1">
    <property type="nucleotide sequence ID" value="NZ_PDJD01000001.1"/>
</dbReference>
<dbReference type="EMBL" id="PDJD01000001">
    <property type="protein sequence ID" value="PFG19876.1"/>
    <property type="molecule type" value="Genomic_DNA"/>
</dbReference>
<proteinExistence type="predicted"/>
<reference evidence="1 2" key="1">
    <citation type="submission" date="2017-10" db="EMBL/GenBank/DDBJ databases">
        <title>Sequencing the genomes of 1000 actinobacteria strains.</title>
        <authorList>
            <person name="Klenk H.-P."/>
        </authorList>
    </citation>
    <scope>NUCLEOTIDE SEQUENCE [LARGE SCALE GENOMIC DNA]</scope>
    <source>
        <strain evidence="1 2">DSM 21801</strain>
    </source>
</reference>
<name>A0A2A9D0G5_9MICO</name>
<dbReference type="OrthoDB" id="4412113at2"/>
<protein>
    <submittedName>
        <fullName evidence="1">Uncharacterized protein</fullName>
    </submittedName>
</protein>
<dbReference type="Proteomes" id="UP000224915">
    <property type="component" value="Unassembled WGS sequence"/>
</dbReference>